<comment type="caution">
    <text evidence="1">The sequence shown here is derived from an EMBL/GenBank/DDBJ whole genome shotgun (WGS) entry which is preliminary data.</text>
</comment>
<evidence type="ECO:0008006" key="3">
    <source>
        <dbReference type="Google" id="ProtNLM"/>
    </source>
</evidence>
<dbReference type="Proteomes" id="UP000231343">
    <property type="component" value="Unassembled WGS sequence"/>
</dbReference>
<protein>
    <recommendedName>
        <fullName evidence="3">Lipoprotein</fullName>
    </recommendedName>
</protein>
<dbReference type="EMBL" id="PEYM01000054">
    <property type="protein sequence ID" value="PIS30471.1"/>
    <property type="molecule type" value="Genomic_DNA"/>
</dbReference>
<proteinExistence type="predicted"/>
<reference evidence="1 2" key="1">
    <citation type="submission" date="2017-09" db="EMBL/GenBank/DDBJ databases">
        <title>Depth-based differentiation of microbial function through sediment-hosted aquifers and enrichment of novel symbionts in the deep terrestrial subsurface.</title>
        <authorList>
            <person name="Probst A.J."/>
            <person name="Ladd B."/>
            <person name="Jarett J.K."/>
            <person name="Geller-Mcgrath D.E."/>
            <person name="Sieber C.M."/>
            <person name="Emerson J.B."/>
            <person name="Anantharaman K."/>
            <person name="Thomas B.C."/>
            <person name="Malmstrom R."/>
            <person name="Stieglmeier M."/>
            <person name="Klingl A."/>
            <person name="Woyke T."/>
            <person name="Ryan C.M."/>
            <person name="Banfield J.F."/>
        </authorList>
    </citation>
    <scope>NUCLEOTIDE SEQUENCE [LARGE SCALE GENOMIC DNA]</scope>
    <source>
        <strain evidence="1">CG08_land_8_20_14_0_20_45_16</strain>
    </source>
</reference>
<organism evidence="1 2">
    <name type="scientific">Candidatus Saganbacteria bacterium CG08_land_8_20_14_0_20_45_16</name>
    <dbReference type="NCBI Taxonomy" id="2014293"/>
    <lineage>
        <taxon>Bacteria</taxon>
        <taxon>Bacillati</taxon>
        <taxon>Saganbacteria</taxon>
    </lineage>
</organism>
<gene>
    <name evidence="1" type="ORF">COT42_02800</name>
</gene>
<name>A0A2H0Y1K3_UNCSA</name>
<accession>A0A2H0Y1K3</accession>
<dbReference type="PROSITE" id="PS51257">
    <property type="entry name" value="PROKAR_LIPOPROTEIN"/>
    <property type="match status" value="1"/>
</dbReference>
<evidence type="ECO:0000313" key="1">
    <source>
        <dbReference type="EMBL" id="PIS30471.1"/>
    </source>
</evidence>
<dbReference type="AlphaFoldDB" id="A0A2H0Y1K3"/>
<sequence length="282" mass="32156">MIITLFRSWKIIGLALILGSVVSACAGGPNRPKILEAMAVFDRAYIPALVFSDLGKQRETELSLEHLRRSWNDFHLNFYNTKIKYGVNIVDKFWQEDFSRVDALITSAEVLISQHKLIGVNEQLEPIRIIFMDLRKRNGLLYFLDGLTTFDGLIDEISNRLVGKVRLQDKEIRELQALADTASQVLQGLSDFELKPKLFGFNSDKLAAINARLLEQQRLVQKLSQVIQARDLDAVFQSAQDLKPNFIVLYKAFGGFQPIFDAIIKEKQDEPKDNKLDKTKSK</sequence>
<evidence type="ECO:0000313" key="2">
    <source>
        <dbReference type="Proteomes" id="UP000231343"/>
    </source>
</evidence>